<dbReference type="RefSeq" id="WP_184308036.1">
    <property type="nucleotide sequence ID" value="NZ_JACHEN010000002.1"/>
</dbReference>
<feature type="binding site" evidence="2">
    <location>
        <position position="353"/>
    </location>
    <ligand>
        <name>Zn(2+)</name>
        <dbReference type="ChEBI" id="CHEBI:29105"/>
        <note>catalytic</note>
    </ligand>
</feature>
<organism evidence="4 5">
    <name type="scientific">Anaerosolibacter carboniphilus</name>
    <dbReference type="NCBI Taxonomy" id="1417629"/>
    <lineage>
        <taxon>Bacteria</taxon>
        <taxon>Bacillati</taxon>
        <taxon>Bacillota</taxon>
        <taxon>Clostridia</taxon>
        <taxon>Peptostreptococcales</taxon>
        <taxon>Thermotaleaceae</taxon>
        <taxon>Anaerosolibacter</taxon>
    </lineage>
</organism>
<protein>
    <recommendedName>
        <fullName evidence="3">Peptidase M1 membrane alanine aminopeptidase domain-containing protein</fullName>
    </recommendedName>
</protein>
<dbReference type="Pfam" id="PF01433">
    <property type="entry name" value="Peptidase_M1"/>
    <property type="match status" value="1"/>
</dbReference>
<dbReference type="SUPFAM" id="SSF55486">
    <property type="entry name" value="Metalloproteases ('zincins'), catalytic domain"/>
    <property type="match status" value="1"/>
</dbReference>
<feature type="active site" description="Proton donor" evidence="1">
    <location>
        <position position="440"/>
    </location>
</feature>
<keyword evidence="2" id="KW-0862">Zinc</keyword>
<evidence type="ECO:0000256" key="1">
    <source>
        <dbReference type="PIRSR" id="PIRSR634015-1"/>
    </source>
</evidence>
<dbReference type="AlphaFoldDB" id="A0A841KWI2"/>
<dbReference type="PANTHER" id="PTHR45726">
    <property type="entry name" value="LEUKOTRIENE A-4 HYDROLASE"/>
    <property type="match status" value="1"/>
</dbReference>
<dbReference type="GO" id="GO:0008237">
    <property type="term" value="F:metallopeptidase activity"/>
    <property type="evidence" value="ECO:0007669"/>
    <property type="project" value="InterPro"/>
</dbReference>
<dbReference type="PANTHER" id="PTHR45726:SF3">
    <property type="entry name" value="LEUKOTRIENE A-4 HYDROLASE"/>
    <property type="match status" value="1"/>
</dbReference>
<keyword evidence="2" id="KW-0479">Metal-binding</keyword>
<feature type="binding site" evidence="2">
    <location>
        <position position="357"/>
    </location>
    <ligand>
        <name>Zn(2+)</name>
        <dbReference type="ChEBI" id="CHEBI:29105"/>
        <note>catalytic</note>
    </ligand>
</feature>
<feature type="active site" description="Proton acceptor" evidence="1">
    <location>
        <position position="354"/>
    </location>
</feature>
<sequence length="505" mass="58671">MIKVRLNKRFTAFTIVFLILALSVFAAKYQMIEKVTSVYSGVRIPTGKNINEYDINAQLDPVEKILTATQKVRYVNNSNRSFNAIYFHLYPNAFKLEQTVPFEKGEMELAYPGGFEEGNITISSVKKNNEVLTHLVIGKGETILKVNLGKLLESGEAIELEMEYTVKIPPSYGRFGYGENTISIANWYPIAAVFDHKGWNLEPYYAIGDPFYSDVANYRVSMALPPEYTLATTGNITKKENKEGNIVWTMDAKAVRDFAMITSDQFKMLEDKVDGINIFSYYFEDEYADIALDTAVDSIKIFSESFGKYPYDQFSVAAADFFIGGMEYPNLVFIDEGLYREERKDILEYVIAHEAAHQWWYGIIGNDEVNEPWLDEALTEYSTLLYYEKKYGKEVKDQIYKNMIVRYYDAYRDNEPNGNEAVYRSINKFKDSIEYQVMVYYKGAMFVEDLRNQLGDEQFFKVLKVYFDKYKFKNADTEGFIKICEQVTNKELRGNFKEWLRYNKE</sequence>
<name>A0A841KWI2_9FIRM</name>
<evidence type="ECO:0000313" key="4">
    <source>
        <dbReference type="EMBL" id="MBB6214535.1"/>
    </source>
</evidence>
<dbReference type="InterPro" id="IPR034015">
    <property type="entry name" value="M1_LTA4H"/>
</dbReference>
<evidence type="ECO:0000256" key="2">
    <source>
        <dbReference type="PIRSR" id="PIRSR634015-3"/>
    </source>
</evidence>
<gene>
    <name evidence="4" type="ORF">HNQ80_000615</name>
</gene>
<proteinExistence type="predicted"/>
<keyword evidence="5" id="KW-1185">Reference proteome</keyword>
<dbReference type="Gene3D" id="1.10.390.10">
    <property type="entry name" value="Neutral Protease Domain 2"/>
    <property type="match status" value="1"/>
</dbReference>
<evidence type="ECO:0000259" key="3">
    <source>
        <dbReference type="Pfam" id="PF01433"/>
    </source>
</evidence>
<dbReference type="GO" id="GO:0008270">
    <property type="term" value="F:zinc ion binding"/>
    <property type="evidence" value="ECO:0007669"/>
    <property type="project" value="InterPro"/>
</dbReference>
<reference evidence="4 5" key="1">
    <citation type="submission" date="2020-08" db="EMBL/GenBank/DDBJ databases">
        <title>Genomic Encyclopedia of Type Strains, Phase IV (KMG-IV): sequencing the most valuable type-strain genomes for metagenomic binning, comparative biology and taxonomic classification.</title>
        <authorList>
            <person name="Goeker M."/>
        </authorList>
    </citation>
    <scope>NUCLEOTIDE SEQUENCE [LARGE SCALE GENOMIC DNA]</scope>
    <source>
        <strain evidence="4 5">DSM 103526</strain>
    </source>
</reference>
<dbReference type="InterPro" id="IPR014782">
    <property type="entry name" value="Peptidase_M1_dom"/>
</dbReference>
<comment type="cofactor">
    <cofactor evidence="2">
        <name>Zn(2+)</name>
        <dbReference type="ChEBI" id="CHEBI:29105"/>
    </cofactor>
    <text evidence="2">Binds 1 zinc ion per subunit.</text>
</comment>
<dbReference type="Proteomes" id="UP000579281">
    <property type="component" value="Unassembled WGS sequence"/>
</dbReference>
<feature type="binding site" evidence="2">
    <location>
        <position position="376"/>
    </location>
    <ligand>
        <name>Zn(2+)</name>
        <dbReference type="ChEBI" id="CHEBI:29105"/>
        <note>catalytic</note>
    </ligand>
</feature>
<accession>A0A841KWI2</accession>
<dbReference type="CDD" id="cd09604">
    <property type="entry name" value="M1_APN_like"/>
    <property type="match status" value="1"/>
</dbReference>
<evidence type="ECO:0000313" key="5">
    <source>
        <dbReference type="Proteomes" id="UP000579281"/>
    </source>
</evidence>
<feature type="domain" description="Peptidase M1 membrane alanine aminopeptidase" evidence="3">
    <location>
        <begin position="291"/>
        <end position="499"/>
    </location>
</feature>
<dbReference type="InterPro" id="IPR027268">
    <property type="entry name" value="Peptidase_M4/M1_CTD_sf"/>
</dbReference>
<dbReference type="EMBL" id="JACHEN010000002">
    <property type="protein sequence ID" value="MBB6214535.1"/>
    <property type="molecule type" value="Genomic_DNA"/>
</dbReference>
<comment type="caution">
    <text evidence="4">The sequence shown here is derived from an EMBL/GenBank/DDBJ whole genome shotgun (WGS) entry which is preliminary data.</text>
</comment>